<organism evidence="2">
    <name type="scientific">marine sediment metagenome</name>
    <dbReference type="NCBI Taxonomy" id="412755"/>
    <lineage>
        <taxon>unclassified sequences</taxon>
        <taxon>metagenomes</taxon>
        <taxon>ecological metagenomes</taxon>
    </lineage>
</organism>
<dbReference type="PROSITE" id="PS50164">
    <property type="entry name" value="GIY_YIG"/>
    <property type="match status" value="1"/>
</dbReference>
<name>A0A0F9XBF9_9ZZZZ</name>
<feature type="domain" description="GIY-YIG" evidence="1">
    <location>
        <begin position="35"/>
        <end position="109"/>
    </location>
</feature>
<reference evidence="2" key="1">
    <citation type="journal article" date="2015" name="Nature">
        <title>Complex archaea that bridge the gap between prokaryotes and eukaryotes.</title>
        <authorList>
            <person name="Spang A."/>
            <person name="Saw J.H."/>
            <person name="Jorgensen S.L."/>
            <person name="Zaremba-Niedzwiedzka K."/>
            <person name="Martijn J."/>
            <person name="Lind A.E."/>
            <person name="van Eijk R."/>
            <person name="Schleper C."/>
            <person name="Guy L."/>
            <person name="Ettema T.J."/>
        </authorList>
    </citation>
    <scope>NUCLEOTIDE SEQUENCE</scope>
</reference>
<dbReference type="Pfam" id="PF01541">
    <property type="entry name" value="GIY-YIG"/>
    <property type="match status" value="1"/>
</dbReference>
<dbReference type="InterPro" id="IPR035901">
    <property type="entry name" value="GIY-YIG_endonuc_sf"/>
</dbReference>
<dbReference type="AlphaFoldDB" id="A0A0F9XBF9"/>
<evidence type="ECO:0000259" key="1">
    <source>
        <dbReference type="PROSITE" id="PS50164"/>
    </source>
</evidence>
<dbReference type="SUPFAM" id="SSF82771">
    <property type="entry name" value="GIY-YIG endonuclease"/>
    <property type="match status" value="1"/>
</dbReference>
<comment type="caution">
    <text evidence="2">The sequence shown here is derived from an EMBL/GenBank/DDBJ whole genome shotgun (WGS) entry which is preliminary data.</text>
</comment>
<gene>
    <name evidence="2" type="ORF">LCGC14_0166980</name>
</gene>
<proteinExistence type="predicted"/>
<accession>A0A0F9XBF9</accession>
<sequence length="254" mass="29140">MLSTFIRDIYAQHETEELAEAIEDIASSVDTNGWASAGVYCFWDPKENEVLYIGLARDLSVRFREHNNLKSCPAHSCKRDKVAEWFQSNERLGYSILVQSQLSQPEVTRNSKGFCPSTGSFLYDALQAIKISEGVFIEAQKLAKGKFSPWNKVGGYYYGKDKATSDHQEFIELFTNRRIDTSVALSSIRELSSDATLETFELYLHVVRQMMTFYGMSFSQAWHLSEEYFEEKKRIQASGYIPNLSELLSQDWHS</sequence>
<protein>
    <recommendedName>
        <fullName evidence="1">GIY-YIG domain-containing protein</fullName>
    </recommendedName>
</protein>
<evidence type="ECO:0000313" key="2">
    <source>
        <dbReference type="EMBL" id="KKN96391.1"/>
    </source>
</evidence>
<dbReference type="InterPro" id="IPR000305">
    <property type="entry name" value="GIY-YIG_endonuc"/>
</dbReference>
<dbReference type="EMBL" id="LAZR01000064">
    <property type="protein sequence ID" value="KKN96391.1"/>
    <property type="molecule type" value="Genomic_DNA"/>
</dbReference>